<dbReference type="SUPFAM" id="SSF56801">
    <property type="entry name" value="Acetyl-CoA synthetase-like"/>
    <property type="match status" value="1"/>
</dbReference>
<evidence type="ECO:0000313" key="4">
    <source>
        <dbReference type="Proteomes" id="UP000182258"/>
    </source>
</evidence>
<accession>A0A1I1MY41</accession>
<evidence type="ECO:0000256" key="1">
    <source>
        <dbReference type="SAM" id="MobiDB-lite"/>
    </source>
</evidence>
<sequence length="406" mass="43924">MSSLRLQRPGVRRIACSVVAVETRRLREAEPPQSLQGEWSEATSIGEEGLELDSLEQLGALGALAETFGIDDSILGEERPLTVGAWIDWIMRGLDVGVNSITVLTSGSTGSPRPCQHVVTDLLDEAAFLAAQFGDRRRVVALVPAHHLYGMIWTALLPDALGVPVVVRTIGMPLGLVPGDLIVAVPDQWRAMLRLTRRFPQDVIGISSAGTLDNLVGTGLIAAGLTRLIDVYGSSETGAIAMRDVPAPAYELLPRWHLTTLGDGDWQLVDRTGAFVALPDYVERTSDRFLLPAGRRDGAVQVAGLNVWPQRIAGVLREVSGVADASVRLHTDGRLKAFIVPRDCRDTADLLAVLERTVSTQLLNHERPKSFTFGASLPCNAMGKLEDWSDGPNSREVGAQERLDLQ</sequence>
<dbReference type="GO" id="GO:0016874">
    <property type="term" value="F:ligase activity"/>
    <property type="evidence" value="ECO:0007669"/>
    <property type="project" value="UniProtKB-KW"/>
</dbReference>
<dbReference type="STRING" id="728005.SAMN04488059_11434"/>
<dbReference type="InterPro" id="IPR000873">
    <property type="entry name" value="AMP-dep_synth/lig_dom"/>
</dbReference>
<feature type="domain" description="AMP-dependent synthetase/ligase" evidence="2">
    <location>
        <begin position="104"/>
        <end position="246"/>
    </location>
</feature>
<protein>
    <submittedName>
        <fullName evidence="3">4-coumarate--CoA ligase, photoactive yellow protein activation family</fullName>
    </submittedName>
</protein>
<dbReference type="AlphaFoldDB" id="A0A1I1MY41"/>
<name>A0A1I1MY41_9HYPH</name>
<dbReference type="Pfam" id="PF00501">
    <property type="entry name" value="AMP-binding"/>
    <property type="match status" value="1"/>
</dbReference>
<dbReference type="InterPro" id="IPR042099">
    <property type="entry name" value="ANL_N_sf"/>
</dbReference>
<gene>
    <name evidence="3" type="ORF">SAMN04488059_11434</name>
</gene>
<dbReference type="InterPro" id="IPR045851">
    <property type="entry name" value="AMP-bd_C_sf"/>
</dbReference>
<dbReference type="Proteomes" id="UP000182258">
    <property type="component" value="Unassembled WGS sequence"/>
</dbReference>
<dbReference type="EMBL" id="FOMB01000014">
    <property type="protein sequence ID" value="SFC90374.1"/>
    <property type="molecule type" value="Genomic_DNA"/>
</dbReference>
<proteinExistence type="predicted"/>
<evidence type="ECO:0000313" key="3">
    <source>
        <dbReference type="EMBL" id="SFC90374.1"/>
    </source>
</evidence>
<dbReference type="OrthoDB" id="9787658at2"/>
<organism evidence="3 4">
    <name type="scientific">Devosia psychrophila</name>
    <dbReference type="NCBI Taxonomy" id="728005"/>
    <lineage>
        <taxon>Bacteria</taxon>
        <taxon>Pseudomonadati</taxon>
        <taxon>Pseudomonadota</taxon>
        <taxon>Alphaproteobacteria</taxon>
        <taxon>Hyphomicrobiales</taxon>
        <taxon>Devosiaceae</taxon>
        <taxon>Devosia</taxon>
    </lineage>
</organism>
<feature type="region of interest" description="Disordered" evidence="1">
    <location>
        <begin position="385"/>
        <end position="406"/>
    </location>
</feature>
<dbReference type="Gene3D" id="3.40.50.12780">
    <property type="entry name" value="N-terminal domain of ligase-like"/>
    <property type="match status" value="1"/>
</dbReference>
<evidence type="ECO:0000259" key="2">
    <source>
        <dbReference type="Pfam" id="PF00501"/>
    </source>
</evidence>
<keyword evidence="3" id="KW-0436">Ligase</keyword>
<dbReference type="Gene3D" id="3.30.300.30">
    <property type="match status" value="1"/>
</dbReference>
<dbReference type="RefSeq" id="WP_052953011.1">
    <property type="nucleotide sequence ID" value="NZ_FOMB01000014.1"/>
</dbReference>
<reference evidence="3 4" key="1">
    <citation type="submission" date="2016-10" db="EMBL/GenBank/DDBJ databases">
        <authorList>
            <person name="de Groot N.N."/>
        </authorList>
    </citation>
    <scope>NUCLEOTIDE SEQUENCE [LARGE SCALE GENOMIC DNA]</scope>
    <source>
        <strain evidence="3 4">CGMCC 1.10210</strain>
    </source>
</reference>